<accession>A0A4Y2I3X8</accession>
<sequence length="116" mass="13077">MTVGMPPDHSPCSRTERLRGLCHYTSVGTRLYGHPSPLYTLPLLHLQNANPRLLLISLSEESLCSCKSLSKFAMQKEGAICHRRTCNDSCKRDGASVSKNCHSLLQVWRSQIYMTR</sequence>
<keyword evidence="2" id="KW-1185">Reference proteome</keyword>
<reference evidence="1 2" key="1">
    <citation type="journal article" date="2019" name="Sci. Rep.">
        <title>Orb-weaving spider Araneus ventricosus genome elucidates the spidroin gene catalogue.</title>
        <authorList>
            <person name="Kono N."/>
            <person name="Nakamura H."/>
            <person name="Ohtoshi R."/>
            <person name="Moran D.A.P."/>
            <person name="Shinohara A."/>
            <person name="Yoshida Y."/>
            <person name="Fujiwara M."/>
            <person name="Mori M."/>
            <person name="Tomita M."/>
            <person name="Arakawa K."/>
        </authorList>
    </citation>
    <scope>NUCLEOTIDE SEQUENCE [LARGE SCALE GENOMIC DNA]</scope>
</reference>
<protein>
    <submittedName>
        <fullName evidence="1">Uncharacterized protein</fullName>
    </submittedName>
</protein>
<organism evidence="1 2">
    <name type="scientific">Araneus ventricosus</name>
    <name type="common">Orbweaver spider</name>
    <name type="synonym">Epeira ventricosa</name>
    <dbReference type="NCBI Taxonomy" id="182803"/>
    <lineage>
        <taxon>Eukaryota</taxon>
        <taxon>Metazoa</taxon>
        <taxon>Ecdysozoa</taxon>
        <taxon>Arthropoda</taxon>
        <taxon>Chelicerata</taxon>
        <taxon>Arachnida</taxon>
        <taxon>Araneae</taxon>
        <taxon>Araneomorphae</taxon>
        <taxon>Entelegynae</taxon>
        <taxon>Araneoidea</taxon>
        <taxon>Araneidae</taxon>
        <taxon>Araneus</taxon>
    </lineage>
</organism>
<gene>
    <name evidence="1" type="ORF">AVEN_244008_1</name>
</gene>
<name>A0A4Y2I3X8_ARAVE</name>
<dbReference type="Proteomes" id="UP000499080">
    <property type="component" value="Unassembled WGS sequence"/>
</dbReference>
<proteinExistence type="predicted"/>
<evidence type="ECO:0000313" key="2">
    <source>
        <dbReference type="Proteomes" id="UP000499080"/>
    </source>
</evidence>
<dbReference type="AlphaFoldDB" id="A0A4Y2I3X8"/>
<dbReference type="EMBL" id="BGPR01002364">
    <property type="protein sequence ID" value="GBM72220.1"/>
    <property type="molecule type" value="Genomic_DNA"/>
</dbReference>
<evidence type="ECO:0000313" key="1">
    <source>
        <dbReference type="EMBL" id="GBM72220.1"/>
    </source>
</evidence>
<comment type="caution">
    <text evidence="1">The sequence shown here is derived from an EMBL/GenBank/DDBJ whole genome shotgun (WGS) entry which is preliminary data.</text>
</comment>